<dbReference type="AlphaFoldDB" id="A0A812RX87"/>
<name>A0A812RX87_9DINO</name>
<protein>
    <submittedName>
        <fullName evidence="1">Neurl4 protein</fullName>
    </submittedName>
</protein>
<gene>
    <name evidence="1" type="primary">Neurl4</name>
    <name evidence="1" type="ORF">SNAT2548_LOCUS25199</name>
</gene>
<comment type="caution">
    <text evidence="1">The sequence shown here is derived from an EMBL/GenBank/DDBJ whole genome shotgun (WGS) entry which is preliminary data.</text>
</comment>
<sequence length="469" mass="51173">MDMPRPSKARRVTCQYFHRCKDFLLSLGLSPAEFDSAHDRCYCQGCAERSGLPEVMNVAGERYELPLGFAGFGIKIPARAAGLRIFEEWHVSYHGLSACQLVSVLREGGLLLPGDVLLDGSQVKAIHTLGGAESVQLYTSPSPKYAEQDVYTSPGWFGDELAKVVLQCRQQPGYGVSGETMGLTWQISSHFGNDVIERYTRARASIIPYRILVKLYLPAACQVIWSGRSLGTTAVTVRQVRKCHDEEYLLEGDVVAAACDLDFGAVGHLPDWQGAIVAAGSIGILKRQPGRTDRVAWIGRDLAETAVTKDQIRKCSAADYLCDGDIVKAAYDLDFGSVGHVGDDHGAVVRQGSQGVLRHSVQPMRVEWLGRELAETVVQRYQIHKCAPHEFIRVNDVVRATRDLPFDGRVVLEGSLGTVVHVSMETETCIICWSGHRPLGNTSVCLGDTANATLGSISVLVTLSRPCTS</sequence>
<organism evidence="1 2">
    <name type="scientific">Symbiodinium natans</name>
    <dbReference type="NCBI Taxonomy" id="878477"/>
    <lineage>
        <taxon>Eukaryota</taxon>
        <taxon>Sar</taxon>
        <taxon>Alveolata</taxon>
        <taxon>Dinophyceae</taxon>
        <taxon>Suessiales</taxon>
        <taxon>Symbiodiniaceae</taxon>
        <taxon>Symbiodinium</taxon>
    </lineage>
</organism>
<dbReference type="Proteomes" id="UP000604046">
    <property type="component" value="Unassembled WGS sequence"/>
</dbReference>
<evidence type="ECO:0000313" key="1">
    <source>
        <dbReference type="EMBL" id="CAE7456601.1"/>
    </source>
</evidence>
<keyword evidence="2" id="KW-1185">Reference proteome</keyword>
<reference evidence="1" key="1">
    <citation type="submission" date="2021-02" db="EMBL/GenBank/DDBJ databases">
        <authorList>
            <person name="Dougan E. K."/>
            <person name="Rhodes N."/>
            <person name="Thang M."/>
            <person name="Chan C."/>
        </authorList>
    </citation>
    <scope>NUCLEOTIDE SEQUENCE</scope>
</reference>
<dbReference type="EMBL" id="CAJNDS010002382">
    <property type="protein sequence ID" value="CAE7456601.1"/>
    <property type="molecule type" value="Genomic_DNA"/>
</dbReference>
<proteinExistence type="predicted"/>
<dbReference type="OrthoDB" id="49113at2759"/>
<accession>A0A812RX87</accession>
<evidence type="ECO:0000313" key="2">
    <source>
        <dbReference type="Proteomes" id="UP000604046"/>
    </source>
</evidence>